<dbReference type="EMBL" id="CP091430">
    <property type="protein sequence ID" value="UVI33314.1"/>
    <property type="molecule type" value="Genomic_DNA"/>
</dbReference>
<evidence type="ECO:0000256" key="3">
    <source>
        <dbReference type="ARBA" id="ARBA00022679"/>
    </source>
</evidence>
<evidence type="ECO:0000256" key="7">
    <source>
        <dbReference type="ARBA" id="ARBA00023012"/>
    </source>
</evidence>
<name>A0ABY5SI50_9BACL</name>
<dbReference type="InterPro" id="IPR003594">
    <property type="entry name" value="HATPase_dom"/>
</dbReference>
<evidence type="ECO:0000256" key="1">
    <source>
        <dbReference type="ARBA" id="ARBA00000085"/>
    </source>
</evidence>
<comment type="catalytic activity">
    <reaction evidence="1">
        <text>ATP + protein L-histidine = ADP + protein N-phospho-L-histidine.</text>
        <dbReference type="EC" id="2.7.13.3"/>
    </reaction>
</comment>
<dbReference type="PRINTS" id="PR00344">
    <property type="entry name" value="BCTRLSENSOR"/>
</dbReference>
<dbReference type="Gene3D" id="3.30.565.10">
    <property type="entry name" value="Histidine kinase-like ATPase, C-terminal domain"/>
    <property type="match status" value="1"/>
</dbReference>
<protein>
    <recommendedName>
        <fullName evidence="2">histidine kinase</fullName>
        <ecNumber evidence="2">2.7.13.3</ecNumber>
    </recommendedName>
</protein>
<evidence type="ECO:0000256" key="5">
    <source>
        <dbReference type="ARBA" id="ARBA00022777"/>
    </source>
</evidence>
<sequence>MTVIVDEDLMLRVWINLLTNNIKFTPDGGKIEICAVREGGGWHVRFRDSGIGIPADDLPRIFERFFKADRSRNRAKGGSGLGLSIAKRIVERHNGRIEAESTAGAGTVMTVVLPCD</sequence>
<dbReference type="SMART" id="SM00387">
    <property type="entry name" value="HATPase_c"/>
    <property type="match status" value="1"/>
</dbReference>
<dbReference type="InterPro" id="IPR004358">
    <property type="entry name" value="Sig_transdc_His_kin-like_C"/>
</dbReference>
<evidence type="ECO:0000256" key="4">
    <source>
        <dbReference type="ARBA" id="ARBA00022741"/>
    </source>
</evidence>
<dbReference type="InterPro" id="IPR050736">
    <property type="entry name" value="Sensor_HK_Regulatory"/>
</dbReference>
<dbReference type="CDD" id="cd00075">
    <property type="entry name" value="HATPase"/>
    <property type="match status" value="1"/>
</dbReference>
<proteinExistence type="predicted"/>
<keyword evidence="4" id="KW-0547">Nucleotide-binding</keyword>
<dbReference type="SUPFAM" id="SSF55874">
    <property type="entry name" value="ATPase domain of HSP90 chaperone/DNA topoisomerase II/histidine kinase"/>
    <property type="match status" value="1"/>
</dbReference>
<dbReference type="GO" id="GO:0005524">
    <property type="term" value="F:ATP binding"/>
    <property type="evidence" value="ECO:0007669"/>
    <property type="project" value="UniProtKB-KW"/>
</dbReference>
<dbReference type="Pfam" id="PF02518">
    <property type="entry name" value="HATPase_c"/>
    <property type="match status" value="1"/>
</dbReference>
<evidence type="ECO:0000256" key="6">
    <source>
        <dbReference type="ARBA" id="ARBA00022840"/>
    </source>
</evidence>
<dbReference type="Proteomes" id="UP001057877">
    <property type="component" value="Chromosome"/>
</dbReference>
<evidence type="ECO:0000313" key="10">
    <source>
        <dbReference type="Proteomes" id="UP001057877"/>
    </source>
</evidence>
<feature type="domain" description="Histidine kinase" evidence="8">
    <location>
        <begin position="1"/>
        <end position="116"/>
    </location>
</feature>
<accession>A0ABY5SI50</accession>
<keyword evidence="6 9" id="KW-0067">ATP-binding</keyword>
<gene>
    <name evidence="9" type="ORF">L1F29_16355</name>
</gene>
<keyword evidence="5" id="KW-0418">Kinase</keyword>
<dbReference type="PANTHER" id="PTHR43711:SF1">
    <property type="entry name" value="HISTIDINE KINASE 1"/>
    <property type="match status" value="1"/>
</dbReference>
<dbReference type="RefSeq" id="WP_258389368.1">
    <property type="nucleotide sequence ID" value="NZ_CP091430.1"/>
</dbReference>
<dbReference type="InterPro" id="IPR005467">
    <property type="entry name" value="His_kinase_dom"/>
</dbReference>
<keyword evidence="10" id="KW-1185">Reference proteome</keyword>
<dbReference type="PANTHER" id="PTHR43711">
    <property type="entry name" value="TWO-COMPONENT HISTIDINE KINASE"/>
    <property type="match status" value="1"/>
</dbReference>
<keyword evidence="3" id="KW-0808">Transferase</keyword>
<dbReference type="PROSITE" id="PS50109">
    <property type="entry name" value="HIS_KIN"/>
    <property type="match status" value="1"/>
</dbReference>
<dbReference type="EC" id="2.7.13.3" evidence="2"/>
<keyword evidence="7" id="KW-0902">Two-component regulatory system</keyword>
<reference evidence="9" key="1">
    <citation type="submission" date="2022-01" db="EMBL/GenBank/DDBJ databases">
        <title>Paenibacillus spongiae sp. nov., isolated from marine sponge.</title>
        <authorList>
            <person name="Li Z."/>
            <person name="Zhang M."/>
        </authorList>
    </citation>
    <scope>NUCLEOTIDE SEQUENCE</scope>
    <source>
        <strain evidence="9">PHS-Z3</strain>
    </source>
</reference>
<organism evidence="9 10">
    <name type="scientific">Paenibacillus spongiae</name>
    <dbReference type="NCBI Taxonomy" id="2909671"/>
    <lineage>
        <taxon>Bacteria</taxon>
        <taxon>Bacillati</taxon>
        <taxon>Bacillota</taxon>
        <taxon>Bacilli</taxon>
        <taxon>Bacillales</taxon>
        <taxon>Paenibacillaceae</taxon>
        <taxon>Paenibacillus</taxon>
    </lineage>
</organism>
<evidence type="ECO:0000256" key="2">
    <source>
        <dbReference type="ARBA" id="ARBA00012438"/>
    </source>
</evidence>
<dbReference type="InterPro" id="IPR036890">
    <property type="entry name" value="HATPase_C_sf"/>
</dbReference>
<evidence type="ECO:0000313" key="9">
    <source>
        <dbReference type="EMBL" id="UVI33314.1"/>
    </source>
</evidence>
<evidence type="ECO:0000259" key="8">
    <source>
        <dbReference type="PROSITE" id="PS50109"/>
    </source>
</evidence>